<dbReference type="AlphaFoldDB" id="A0A0C2DPK1"/>
<sequence length="90" mass="10139">MRGDGYRLMYHGTTDRIKVGIVISEALRNHFTSINCIPDRLMAVKLDTGKIMMRMISAYAPQVGCTAKEKSSFYEVLGQYVHPIGDEEVL</sequence>
<dbReference type="EMBL" id="KN727971">
    <property type="protein sequence ID" value="KIH64612.1"/>
    <property type="molecule type" value="Genomic_DNA"/>
</dbReference>
<dbReference type="OrthoDB" id="5851992at2759"/>
<organism evidence="1 2">
    <name type="scientific">Ancylostoma duodenale</name>
    <dbReference type="NCBI Taxonomy" id="51022"/>
    <lineage>
        <taxon>Eukaryota</taxon>
        <taxon>Metazoa</taxon>
        <taxon>Ecdysozoa</taxon>
        <taxon>Nematoda</taxon>
        <taxon>Chromadorea</taxon>
        <taxon>Rhabditida</taxon>
        <taxon>Rhabditina</taxon>
        <taxon>Rhabditomorpha</taxon>
        <taxon>Strongyloidea</taxon>
        <taxon>Ancylostomatidae</taxon>
        <taxon>Ancylostomatinae</taxon>
        <taxon>Ancylostoma</taxon>
    </lineage>
</organism>
<evidence type="ECO:0000313" key="2">
    <source>
        <dbReference type="Proteomes" id="UP000054047"/>
    </source>
</evidence>
<reference evidence="1 2" key="1">
    <citation type="submission" date="2013-12" db="EMBL/GenBank/DDBJ databases">
        <title>Draft genome of the parsitic nematode Ancylostoma duodenale.</title>
        <authorList>
            <person name="Mitreva M."/>
        </authorList>
    </citation>
    <scope>NUCLEOTIDE SEQUENCE [LARGE SCALE GENOMIC DNA]</scope>
    <source>
        <strain evidence="1 2">Zhejiang</strain>
    </source>
</reference>
<gene>
    <name evidence="1" type="ORF">ANCDUO_05075</name>
</gene>
<protein>
    <submittedName>
        <fullName evidence="1">Uncharacterized protein</fullName>
    </submittedName>
</protein>
<dbReference type="Proteomes" id="UP000054047">
    <property type="component" value="Unassembled WGS sequence"/>
</dbReference>
<evidence type="ECO:0000313" key="1">
    <source>
        <dbReference type="EMBL" id="KIH64612.1"/>
    </source>
</evidence>
<keyword evidence="2" id="KW-1185">Reference proteome</keyword>
<name>A0A0C2DPK1_9BILA</name>
<proteinExistence type="predicted"/>
<accession>A0A0C2DPK1</accession>